<keyword evidence="1" id="KW-0472">Membrane</keyword>
<reference evidence="2 3" key="1">
    <citation type="journal article" date="2021" name="ISME Commun">
        <title>Automated analysis of genomic sequences facilitates high-throughput and comprehensive description of bacteria.</title>
        <authorList>
            <person name="Hitch T.C.A."/>
        </authorList>
    </citation>
    <scope>NUCLEOTIDE SEQUENCE [LARGE SCALE GENOMIC DNA]</scope>
    <source>
        <strain evidence="2 3">Sanger_19</strain>
    </source>
</reference>
<comment type="caution">
    <text evidence="2">The sequence shown here is derived from an EMBL/GenBank/DDBJ whole genome shotgun (WGS) entry which is preliminary data.</text>
</comment>
<gene>
    <name evidence="2" type="ORF">OCV43_12350</name>
</gene>
<proteinExistence type="predicted"/>
<evidence type="ECO:0000313" key="3">
    <source>
        <dbReference type="Proteomes" id="UP001209666"/>
    </source>
</evidence>
<keyword evidence="1" id="KW-0812">Transmembrane</keyword>
<feature type="non-terminal residue" evidence="2">
    <location>
        <position position="1"/>
    </location>
</feature>
<keyword evidence="1" id="KW-1133">Transmembrane helix</keyword>
<organism evidence="2 3">
    <name type="scientific">Roseburia amylophila</name>
    <dbReference type="NCBI Taxonomy" id="2981794"/>
    <lineage>
        <taxon>Bacteria</taxon>
        <taxon>Bacillati</taxon>
        <taxon>Bacillota</taxon>
        <taxon>Clostridia</taxon>
        <taxon>Lachnospirales</taxon>
        <taxon>Lachnospiraceae</taxon>
        <taxon>Roseburia</taxon>
    </lineage>
</organism>
<sequence>YGFSNTVEGGQDVYAGVTGDPRMVSVNPNRDTVFASNPDLYYLIGNVLTIAASLILTGGMAANAAVSAGTSIGRAVVTEYAKQGLTVAASSYVEKSMTEATNSPLAGFVVGSLTGMATYGTLSEAELEVVNNVKRPQQLGNVGESGSKTGTVWDNITPTQEKYPYTNIPKSFEIEVYGEKITEGNWEFIFAQSRQAGQLPVIKHAQFNGWH</sequence>
<evidence type="ECO:0000313" key="2">
    <source>
        <dbReference type="EMBL" id="MCU6718049.1"/>
    </source>
</evidence>
<keyword evidence="3" id="KW-1185">Reference proteome</keyword>
<dbReference type="EMBL" id="JAOQKI010000023">
    <property type="protein sequence ID" value="MCU6718049.1"/>
    <property type="molecule type" value="Genomic_DNA"/>
</dbReference>
<accession>A0ABT2SG62</accession>
<protein>
    <submittedName>
        <fullName evidence="2">Uncharacterized protein</fullName>
    </submittedName>
</protein>
<dbReference type="Proteomes" id="UP001209666">
    <property type="component" value="Unassembled WGS sequence"/>
</dbReference>
<evidence type="ECO:0000256" key="1">
    <source>
        <dbReference type="SAM" id="Phobius"/>
    </source>
</evidence>
<name>A0ABT2SG62_9FIRM</name>
<feature type="transmembrane region" description="Helical" evidence="1">
    <location>
        <begin position="40"/>
        <end position="66"/>
    </location>
</feature>